<evidence type="ECO:0000313" key="2">
    <source>
        <dbReference type="EMBL" id="QDS94253.1"/>
    </source>
</evidence>
<name>A0A517MH97_9BACT</name>
<dbReference type="AlphaFoldDB" id="A0A517MH97"/>
<dbReference type="PANTHER" id="PTHR32305">
    <property type="match status" value="1"/>
</dbReference>
<dbReference type="InterPro" id="IPR022385">
    <property type="entry name" value="Rhs_assc_core"/>
</dbReference>
<dbReference type="RefSeq" id="WP_145352263.1">
    <property type="nucleotide sequence ID" value="NZ_CP036262.1"/>
</dbReference>
<dbReference type="EC" id="3.1.-.-" evidence="2"/>
<dbReference type="Proteomes" id="UP000320672">
    <property type="component" value="Chromosome"/>
</dbReference>
<evidence type="ECO:0000256" key="1">
    <source>
        <dbReference type="SAM" id="MobiDB-lite"/>
    </source>
</evidence>
<keyword evidence="3" id="KW-1185">Reference proteome</keyword>
<keyword evidence="2" id="KW-0378">Hydrolase</keyword>
<dbReference type="OrthoDB" id="291501at2"/>
<feature type="region of interest" description="Disordered" evidence="1">
    <location>
        <begin position="124"/>
        <end position="148"/>
    </location>
</feature>
<dbReference type="KEGG" id="rml:FF011L_30320"/>
<dbReference type="GO" id="GO:0016787">
    <property type="term" value="F:hydrolase activity"/>
    <property type="evidence" value="ECO:0007669"/>
    <property type="project" value="UniProtKB-KW"/>
</dbReference>
<proteinExistence type="predicted"/>
<sequence>MRAGTLATERLYYHRNQQYSVTALTDTTGTISERYAYDAYGKPTVLTGSGTVLSGSAYGNRYTYTGREWDGDLGLYHYRARMYDPVAGWFVSRDPVGYTDSASLYCASMLLMLVDPAGNAGIWEPRDPRHGGPHPRVLLPRDPPPPPEPLTLDQSAAYAACADTSYSRCGGCTQESCEAAVAAFIQAVDDSWLIGVPFIGPVGPHTCERLANDIIRRIPELENNPCVAYASVTIVRDSRSTHPTRPPTHAWATLKLCNGATINGDNHANGGEDQIWVGSPSNNSD</sequence>
<dbReference type="InterPro" id="IPR050708">
    <property type="entry name" value="T6SS_VgrG/RHS"/>
</dbReference>
<organism evidence="2 3">
    <name type="scientific">Roseimaritima multifibrata</name>
    <dbReference type="NCBI Taxonomy" id="1930274"/>
    <lineage>
        <taxon>Bacteria</taxon>
        <taxon>Pseudomonadati</taxon>
        <taxon>Planctomycetota</taxon>
        <taxon>Planctomycetia</taxon>
        <taxon>Pirellulales</taxon>
        <taxon>Pirellulaceae</taxon>
        <taxon>Roseimaritima</taxon>
    </lineage>
</organism>
<accession>A0A517MH97</accession>
<protein>
    <submittedName>
        <fullName evidence="2">tRNA(Glu)-specific nuclease WapA</fullName>
        <ecNumber evidence="2">3.1.-.-</ecNumber>
    </submittedName>
</protein>
<evidence type="ECO:0000313" key="3">
    <source>
        <dbReference type="Proteomes" id="UP000320672"/>
    </source>
</evidence>
<dbReference type="NCBIfam" id="TIGR03696">
    <property type="entry name" value="Rhs_assc_core"/>
    <property type="match status" value="1"/>
</dbReference>
<gene>
    <name evidence="2" type="primary">wapA_3</name>
    <name evidence="2" type="ORF">FF011L_30320</name>
</gene>
<reference evidence="2 3" key="1">
    <citation type="submission" date="2019-02" db="EMBL/GenBank/DDBJ databases">
        <title>Deep-cultivation of Planctomycetes and their phenomic and genomic characterization uncovers novel biology.</title>
        <authorList>
            <person name="Wiegand S."/>
            <person name="Jogler M."/>
            <person name="Boedeker C."/>
            <person name="Pinto D."/>
            <person name="Vollmers J."/>
            <person name="Rivas-Marin E."/>
            <person name="Kohn T."/>
            <person name="Peeters S.H."/>
            <person name="Heuer A."/>
            <person name="Rast P."/>
            <person name="Oberbeckmann S."/>
            <person name="Bunk B."/>
            <person name="Jeske O."/>
            <person name="Meyerdierks A."/>
            <person name="Storesund J.E."/>
            <person name="Kallscheuer N."/>
            <person name="Luecker S."/>
            <person name="Lage O.M."/>
            <person name="Pohl T."/>
            <person name="Merkel B.J."/>
            <person name="Hornburger P."/>
            <person name="Mueller R.-W."/>
            <person name="Bruemmer F."/>
            <person name="Labrenz M."/>
            <person name="Spormann A.M."/>
            <person name="Op den Camp H."/>
            <person name="Overmann J."/>
            <person name="Amann R."/>
            <person name="Jetten M.S.M."/>
            <person name="Mascher T."/>
            <person name="Medema M.H."/>
            <person name="Devos D.P."/>
            <person name="Kaster A.-K."/>
            <person name="Ovreas L."/>
            <person name="Rohde M."/>
            <person name="Galperin M.Y."/>
            <person name="Jogler C."/>
        </authorList>
    </citation>
    <scope>NUCLEOTIDE SEQUENCE [LARGE SCALE GENOMIC DNA]</scope>
    <source>
        <strain evidence="2 3">FF011L</strain>
    </source>
</reference>
<dbReference type="EMBL" id="CP036262">
    <property type="protein sequence ID" value="QDS94253.1"/>
    <property type="molecule type" value="Genomic_DNA"/>
</dbReference>
<dbReference type="Gene3D" id="2.180.10.10">
    <property type="entry name" value="RHS repeat-associated core"/>
    <property type="match status" value="1"/>
</dbReference>
<dbReference type="PANTHER" id="PTHR32305:SF15">
    <property type="entry name" value="PROTEIN RHSA-RELATED"/>
    <property type="match status" value="1"/>
</dbReference>